<accession>A0A9J5Y500</accession>
<sequence length="103" mass="12694">MRLLKKRKLYLRIHGKMGFYCSCFPRYITVLRLLFRNVPHIHIHDKWENKDWWHGSEIQIVIEGNWTTYQSKVLHYMRQLAIITPYAQFLFQFVSDAPEYYQK</sequence>
<reference evidence="1 2" key="1">
    <citation type="submission" date="2020-09" db="EMBL/GenBank/DDBJ databases">
        <title>De no assembly of potato wild relative species, Solanum commersonii.</title>
        <authorList>
            <person name="Cho K."/>
        </authorList>
    </citation>
    <scope>NUCLEOTIDE SEQUENCE [LARGE SCALE GENOMIC DNA]</scope>
    <source>
        <strain evidence="1">LZ3.2</strain>
        <tissue evidence="1">Leaf</tissue>
    </source>
</reference>
<organism evidence="1 2">
    <name type="scientific">Solanum commersonii</name>
    <name type="common">Commerson's wild potato</name>
    <name type="synonym">Commerson's nightshade</name>
    <dbReference type="NCBI Taxonomy" id="4109"/>
    <lineage>
        <taxon>Eukaryota</taxon>
        <taxon>Viridiplantae</taxon>
        <taxon>Streptophyta</taxon>
        <taxon>Embryophyta</taxon>
        <taxon>Tracheophyta</taxon>
        <taxon>Spermatophyta</taxon>
        <taxon>Magnoliopsida</taxon>
        <taxon>eudicotyledons</taxon>
        <taxon>Gunneridae</taxon>
        <taxon>Pentapetalae</taxon>
        <taxon>asterids</taxon>
        <taxon>lamiids</taxon>
        <taxon>Solanales</taxon>
        <taxon>Solanaceae</taxon>
        <taxon>Solanoideae</taxon>
        <taxon>Solaneae</taxon>
        <taxon>Solanum</taxon>
    </lineage>
</organism>
<comment type="caution">
    <text evidence="1">The sequence shown here is derived from an EMBL/GenBank/DDBJ whole genome shotgun (WGS) entry which is preliminary data.</text>
</comment>
<evidence type="ECO:0000313" key="2">
    <source>
        <dbReference type="Proteomes" id="UP000824120"/>
    </source>
</evidence>
<dbReference type="InterPro" id="IPR036890">
    <property type="entry name" value="HATPase_C_sf"/>
</dbReference>
<dbReference type="OrthoDB" id="1562195at2759"/>
<keyword evidence="2" id="KW-1185">Reference proteome</keyword>
<dbReference type="EMBL" id="JACXVP010000007">
    <property type="protein sequence ID" value="KAG5594975.1"/>
    <property type="molecule type" value="Genomic_DNA"/>
</dbReference>
<dbReference type="PANTHER" id="PTHR48444">
    <property type="entry name" value="DNA TOPOISOMERASE 6 SUBUNIT B"/>
    <property type="match status" value="1"/>
</dbReference>
<evidence type="ECO:0000313" key="1">
    <source>
        <dbReference type="EMBL" id="KAG5594975.1"/>
    </source>
</evidence>
<dbReference type="AlphaFoldDB" id="A0A9J5Y500"/>
<dbReference type="Gene3D" id="3.30.565.10">
    <property type="entry name" value="Histidine kinase-like ATPase, C-terminal domain"/>
    <property type="match status" value="1"/>
</dbReference>
<dbReference type="Proteomes" id="UP000824120">
    <property type="component" value="Chromosome 7"/>
</dbReference>
<evidence type="ECO:0008006" key="3">
    <source>
        <dbReference type="Google" id="ProtNLM"/>
    </source>
</evidence>
<name>A0A9J5Y500_SOLCO</name>
<dbReference type="PANTHER" id="PTHR48444:SF1">
    <property type="entry name" value="DNA TOPOISOMERASE 6 SUBUNIT B"/>
    <property type="match status" value="1"/>
</dbReference>
<proteinExistence type="predicted"/>
<gene>
    <name evidence="1" type="ORF">H5410_036207</name>
</gene>
<protein>
    <recommendedName>
        <fullName evidence="3">Topoisomerase VI</fullName>
    </recommendedName>
</protein>